<evidence type="ECO:0000313" key="6">
    <source>
        <dbReference type="EMBL" id="OAV86958.1"/>
    </source>
</evidence>
<dbReference type="InterPro" id="IPR013083">
    <property type="entry name" value="Znf_RING/FYVE/PHD"/>
</dbReference>
<keyword evidence="3" id="KW-0862">Zinc</keyword>
<dbReference type="GO" id="GO:0016567">
    <property type="term" value="P:protein ubiquitination"/>
    <property type="evidence" value="ECO:0007669"/>
    <property type="project" value="UniProtKB-UniPathway"/>
</dbReference>
<dbReference type="SMART" id="SM00184">
    <property type="entry name" value="RING"/>
    <property type="match status" value="1"/>
</dbReference>
<evidence type="ECO:0000256" key="2">
    <source>
        <dbReference type="ARBA" id="ARBA00022771"/>
    </source>
</evidence>
<dbReference type="UniPathway" id="UPA00143"/>
<dbReference type="InterPro" id="IPR051834">
    <property type="entry name" value="RING_finger_E3_ligase"/>
</dbReference>
<evidence type="ECO:0000256" key="4">
    <source>
        <dbReference type="PROSITE-ProRule" id="PRU00175"/>
    </source>
</evidence>
<keyword evidence="2 4" id="KW-0863">Zinc-finger</keyword>
<dbReference type="Proteomes" id="UP000005240">
    <property type="component" value="Unassembled WGS sequence"/>
</dbReference>
<name>A0A180G2Z3_PUCT1</name>
<evidence type="ECO:0000259" key="5">
    <source>
        <dbReference type="PROSITE" id="PS50089"/>
    </source>
</evidence>
<protein>
    <submittedName>
        <fullName evidence="7">RING-type domain-containing protein</fullName>
    </submittedName>
</protein>
<dbReference type="STRING" id="630390.A0A180G2Z3"/>
<dbReference type="SUPFAM" id="SSF57850">
    <property type="entry name" value="RING/U-box"/>
    <property type="match status" value="1"/>
</dbReference>
<reference evidence="6" key="2">
    <citation type="submission" date="2016-05" db="EMBL/GenBank/DDBJ databases">
        <title>Comparative analysis highlights variable genome content of wheat rusts and divergence of the mating loci.</title>
        <authorList>
            <person name="Cuomo C.A."/>
            <person name="Bakkeren G."/>
            <person name="Szabo L."/>
            <person name="Khalil H."/>
            <person name="Joly D."/>
            <person name="Goldberg J."/>
            <person name="Young S."/>
            <person name="Zeng Q."/>
            <person name="Fellers J."/>
        </authorList>
    </citation>
    <scope>NUCLEOTIDE SEQUENCE [LARGE SCALE GENOMIC DNA]</scope>
    <source>
        <strain evidence="6">1-1 BBBD Race 1</strain>
    </source>
</reference>
<reference evidence="7 8" key="3">
    <citation type="journal article" date="2017" name="G3 (Bethesda)">
        <title>Comparative analysis highlights variable genome content of wheat rusts and divergence of the mating loci.</title>
        <authorList>
            <person name="Cuomo C.A."/>
            <person name="Bakkeren G."/>
            <person name="Khalil H.B."/>
            <person name="Panwar V."/>
            <person name="Joly D."/>
            <person name="Linning R."/>
            <person name="Sakthikumar S."/>
            <person name="Song X."/>
            <person name="Adiconis X."/>
            <person name="Fan L."/>
            <person name="Goldberg J.M."/>
            <person name="Levin J.Z."/>
            <person name="Young S."/>
            <person name="Zeng Q."/>
            <person name="Anikster Y."/>
            <person name="Bruce M."/>
            <person name="Wang M."/>
            <person name="Yin C."/>
            <person name="McCallum B."/>
            <person name="Szabo L.J."/>
            <person name="Hulbert S."/>
            <person name="Chen X."/>
            <person name="Fellers J.P."/>
        </authorList>
    </citation>
    <scope>NUCLEOTIDE SEQUENCE</scope>
    <source>
        <strain evidence="7">isolate 1-1 / race 1 (BBBD)</strain>
        <strain evidence="8">Isolate 1-1 / race 1 (BBBD)</strain>
    </source>
</reference>
<dbReference type="Gene3D" id="3.30.40.10">
    <property type="entry name" value="Zinc/RING finger domain, C3HC4 (zinc finger)"/>
    <property type="match status" value="1"/>
</dbReference>
<evidence type="ECO:0000256" key="1">
    <source>
        <dbReference type="ARBA" id="ARBA00022723"/>
    </source>
</evidence>
<dbReference type="EnsemblFungi" id="PTTG_29643-t43_1">
    <property type="protein sequence ID" value="PTTG_29643-t43_1-p1"/>
    <property type="gene ID" value="PTTG_29643"/>
</dbReference>
<dbReference type="GO" id="GO:0008270">
    <property type="term" value="F:zinc ion binding"/>
    <property type="evidence" value="ECO:0007669"/>
    <property type="project" value="UniProtKB-KW"/>
</dbReference>
<sequence length="137" mass="14961">MNQEMLESTEEVSSDLAHADAFGSPEQFGEVLHHLIESEARATAFAKRKKQVKELLNSFPNTTAATLTLGNDGTASECTICQEDLSQVGKTVVQLPCHPSHLFHRDCIQPWIEKNASCPICRVGFQLPPPSNSEPSG</sequence>
<dbReference type="EMBL" id="ADAS02000683">
    <property type="protein sequence ID" value="OAV86958.1"/>
    <property type="molecule type" value="Genomic_DNA"/>
</dbReference>
<dbReference type="OrthoDB" id="2505965at2759"/>
<dbReference type="GO" id="GO:0061630">
    <property type="term" value="F:ubiquitin protein ligase activity"/>
    <property type="evidence" value="ECO:0007669"/>
    <property type="project" value="TreeGrafter"/>
</dbReference>
<dbReference type="InterPro" id="IPR001841">
    <property type="entry name" value="Znf_RING"/>
</dbReference>
<dbReference type="GO" id="GO:0005634">
    <property type="term" value="C:nucleus"/>
    <property type="evidence" value="ECO:0007669"/>
    <property type="project" value="TreeGrafter"/>
</dbReference>
<evidence type="ECO:0000256" key="3">
    <source>
        <dbReference type="ARBA" id="ARBA00022833"/>
    </source>
</evidence>
<dbReference type="AlphaFoldDB" id="A0A180G2Z3"/>
<dbReference type="FunFam" id="3.30.40.10:FF:000612">
    <property type="entry name" value="Uncharacterized protein"/>
    <property type="match status" value="1"/>
</dbReference>
<dbReference type="GO" id="GO:0006511">
    <property type="term" value="P:ubiquitin-dependent protein catabolic process"/>
    <property type="evidence" value="ECO:0007669"/>
    <property type="project" value="TreeGrafter"/>
</dbReference>
<dbReference type="Pfam" id="PF13639">
    <property type="entry name" value="zf-RING_2"/>
    <property type="match status" value="1"/>
</dbReference>
<dbReference type="PROSITE" id="PS50089">
    <property type="entry name" value="ZF_RING_2"/>
    <property type="match status" value="1"/>
</dbReference>
<dbReference type="PANTHER" id="PTHR45931">
    <property type="entry name" value="SI:CH211-59O9.10"/>
    <property type="match status" value="1"/>
</dbReference>
<feature type="domain" description="RING-type" evidence="5">
    <location>
        <begin position="78"/>
        <end position="122"/>
    </location>
</feature>
<evidence type="ECO:0000313" key="8">
    <source>
        <dbReference type="Proteomes" id="UP000005240"/>
    </source>
</evidence>
<evidence type="ECO:0000313" key="7">
    <source>
        <dbReference type="EnsemblFungi" id="PTTG_29643-t43_1-p1"/>
    </source>
</evidence>
<dbReference type="VEuPathDB" id="FungiDB:PTTG_29643"/>
<dbReference type="PANTHER" id="PTHR45931:SF3">
    <property type="entry name" value="RING ZINC FINGER-CONTAINING PROTEIN"/>
    <property type="match status" value="1"/>
</dbReference>
<organism evidence="6">
    <name type="scientific">Puccinia triticina (isolate 1-1 / race 1 (BBBD))</name>
    <name type="common">Brown leaf rust fungus</name>
    <dbReference type="NCBI Taxonomy" id="630390"/>
    <lineage>
        <taxon>Eukaryota</taxon>
        <taxon>Fungi</taxon>
        <taxon>Dikarya</taxon>
        <taxon>Basidiomycota</taxon>
        <taxon>Pucciniomycotina</taxon>
        <taxon>Pucciniomycetes</taxon>
        <taxon>Pucciniales</taxon>
        <taxon>Pucciniaceae</taxon>
        <taxon>Puccinia</taxon>
    </lineage>
</organism>
<reference evidence="7" key="4">
    <citation type="submission" date="2025-05" db="UniProtKB">
        <authorList>
            <consortium name="EnsemblFungi"/>
        </authorList>
    </citation>
    <scope>IDENTIFICATION</scope>
    <source>
        <strain evidence="7">isolate 1-1 / race 1 (BBBD)</strain>
    </source>
</reference>
<keyword evidence="1" id="KW-0479">Metal-binding</keyword>
<gene>
    <name evidence="6" type="ORF">PTTG_29643</name>
</gene>
<reference evidence="6" key="1">
    <citation type="submission" date="2009-11" db="EMBL/GenBank/DDBJ databases">
        <authorList>
            <consortium name="The Broad Institute Genome Sequencing Platform"/>
            <person name="Ward D."/>
            <person name="Feldgarden M."/>
            <person name="Earl A."/>
            <person name="Young S.K."/>
            <person name="Zeng Q."/>
            <person name="Koehrsen M."/>
            <person name="Alvarado L."/>
            <person name="Berlin A."/>
            <person name="Bochicchio J."/>
            <person name="Borenstein D."/>
            <person name="Chapman S.B."/>
            <person name="Chen Z."/>
            <person name="Engels R."/>
            <person name="Freedman E."/>
            <person name="Gellesch M."/>
            <person name="Goldberg J."/>
            <person name="Griggs A."/>
            <person name="Gujja S."/>
            <person name="Heilman E."/>
            <person name="Heiman D."/>
            <person name="Hepburn T."/>
            <person name="Howarth C."/>
            <person name="Jen D."/>
            <person name="Larson L."/>
            <person name="Lewis B."/>
            <person name="Mehta T."/>
            <person name="Park D."/>
            <person name="Pearson M."/>
            <person name="Roberts A."/>
            <person name="Saif S."/>
            <person name="Shea T."/>
            <person name="Shenoy N."/>
            <person name="Sisk P."/>
            <person name="Stolte C."/>
            <person name="Sykes S."/>
            <person name="Thomson T."/>
            <person name="Walk T."/>
            <person name="White J."/>
            <person name="Yandava C."/>
            <person name="Izard J."/>
            <person name="Baranova O.V."/>
            <person name="Blanton J.M."/>
            <person name="Tanner A.C."/>
            <person name="Dewhirst F.E."/>
            <person name="Haas B."/>
            <person name="Nusbaum C."/>
            <person name="Birren B."/>
        </authorList>
    </citation>
    <scope>NUCLEOTIDE SEQUENCE [LARGE SCALE GENOMIC DNA]</scope>
    <source>
        <strain evidence="6">1-1 BBBD Race 1</strain>
    </source>
</reference>
<keyword evidence="8" id="KW-1185">Reference proteome</keyword>
<accession>A0A180G2Z3</accession>
<proteinExistence type="predicted"/>
<dbReference type="CDD" id="cd16454">
    <property type="entry name" value="RING-H2_PA-TM-RING"/>
    <property type="match status" value="1"/>
</dbReference>